<reference evidence="7 8" key="1">
    <citation type="submission" date="2016-12" db="EMBL/GenBank/DDBJ databases">
        <authorList>
            <person name="Song W.-J."/>
            <person name="Kurnit D.M."/>
        </authorList>
    </citation>
    <scope>NUCLEOTIDE SEQUENCE [LARGE SCALE GENOMIC DNA]</scope>
    <source>
        <strain evidence="7 8">CECT 9026</strain>
    </source>
</reference>
<evidence type="ECO:0000256" key="4">
    <source>
        <dbReference type="ARBA" id="ARBA00023136"/>
    </source>
</evidence>
<evidence type="ECO:0000256" key="1">
    <source>
        <dbReference type="ARBA" id="ARBA00004167"/>
    </source>
</evidence>
<dbReference type="GO" id="GO:0005886">
    <property type="term" value="C:plasma membrane"/>
    <property type="evidence" value="ECO:0007669"/>
    <property type="project" value="InterPro"/>
</dbReference>
<keyword evidence="3 5" id="KW-1133">Transmembrane helix</keyword>
<evidence type="ECO:0000256" key="5">
    <source>
        <dbReference type="SAM" id="Phobius"/>
    </source>
</evidence>
<comment type="subcellular location">
    <subcellularLocation>
        <location evidence="1">Membrane</location>
        <topology evidence="1">Single-pass membrane protein</topology>
    </subcellularLocation>
</comment>
<evidence type="ECO:0000313" key="8">
    <source>
        <dbReference type="Proteomes" id="UP000184774"/>
    </source>
</evidence>
<dbReference type="GO" id="GO:0009306">
    <property type="term" value="P:protein secretion"/>
    <property type="evidence" value="ECO:0007669"/>
    <property type="project" value="InterPro"/>
</dbReference>
<evidence type="ECO:0000256" key="3">
    <source>
        <dbReference type="ARBA" id="ARBA00022989"/>
    </source>
</evidence>
<evidence type="ECO:0000256" key="2">
    <source>
        <dbReference type="ARBA" id="ARBA00022692"/>
    </source>
</evidence>
<name>A0A1N6M260_9VIBR</name>
<protein>
    <submittedName>
        <fullName evidence="7">Translocation and assembly module TamB</fullName>
    </submittedName>
</protein>
<gene>
    <name evidence="7" type="primary">tamB</name>
    <name evidence="7" type="ORF">VSP9026_01184</name>
</gene>
<dbReference type="PANTHER" id="PTHR36985:SF1">
    <property type="entry name" value="TRANSLOCATION AND ASSEMBLY MODULE SUBUNIT TAMB"/>
    <property type="match status" value="1"/>
</dbReference>
<keyword evidence="2 5" id="KW-0812">Transmembrane</keyword>
<dbReference type="PANTHER" id="PTHR36985">
    <property type="entry name" value="TRANSLOCATION AND ASSEMBLY MODULE SUBUNIT TAMB"/>
    <property type="match status" value="1"/>
</dbReference>
<dbReference type="AlphaFoldDB" id="A0A1N6M260"/>
<feature type="transmembrane region" description="Helical" evidence="5">
    <location>
        <begin position="12"/>
        <end position="32"/>
    </location>
</feature>
<organism evidence="7 8">
    <name type="scientific">Vibrio spartinae</name>
    <dbReference type="NCBI Taxonomy" id="1918945"/>
    <lineage>
        <taxon>Bacteria</taxon>
        <taxon>Pseudomonadati</taxon>
        <taxon>Pseudomonadota</taxon>
        <taxon>Gammaproteobacteria</taxon>
        <taxon>Vibrionales</taxon>
        <taxon>Vibrionaceae</taxon>
        <taxon>Vibrio</taxon>
    </lineage>
</organism>
<dbReference type="Pfam" id="PF04357">
    <property type="entry name" value="TamB"/>
    <property type="match status" value="1"/>
</dbReference>
<feature type="domain" description="Translocation and assembly module TamB C-terminal" evidence="6">
    <location>
        <begin position="931"/>
        <end position="1264"/>
    </location>
</feature>
<sequence>MIRFALRTSQWLIIAIVLLLALLITLTGVLLYTPAGLHLAVSGAERFVPGLQISRAEGILAGKLNLYDVVYQDSQTQMKLQLEHVGLSVRSRCLFQPALCLDSLTVRHVQVSIPENGASSEPNKDTSSPKLRLSLPIPLSVTHFSLEDVTLVLPQTRLQWQTLKGGLSWYRSRLTLDKVALQQTTIDVESAPEAQPTATTSLANFTYPAMTLPDIWIPLDIRVNQFRLNDMQIRSESDSGSARESKSKHEIEKLHLSAQAYRHRIRIEHFDVTTPEIAADGHGNITLSSDYPLDIHLNSVLHLPEIQGQRVTAAVGGSLAKMQLSATLAERVQGSISAQLEPLSAGLPFNIEIDDLAGQWPLSGDAQYQLDLGHLNLEGQLNQYRLAIQGLVHGKAIPSTQIDVSGQGTLTQFDLSALQVKTLNGVITGQSQLAWQKAFTLGSQLSFRQIEPQAQWPEVSGKLDGQIDLRASVSGPKWQLDVTHLELNGELQQYPLHVSGPLTVSGETEGNQIQAMTPALVVAHGKNQLQVEGTLDQRWDMNVHISVPDLSKSLPEGKGNIQGDIRLRGNLRHPEAEVSLTGTQLQWQDLIQANDFSLHGKISDLNQGHGDVVLNLQQGRYQQYILKTVTLSGRGDLSQHKLTLDADTSEGRVQLEVSGSTDRAFQRWQGTLARATFSREKHQLTLQSPVQIDLLLSEQQLSIQAHCWQDQSSSLCLDKDITIKPSSGQLHVSLHQLDLARLAYLLPEETTLKGRVDAEAFLKWAQGEDQQLSPKAELTVLVEQGQLQQQIAMKPLVVAWQQMTLQMDLKDNHLSATGQIDLAEHGALDLAVKIPDIKQQQKQVTANIDINRLDLSLMQSLLGDYSEFHSIADGHLKVHGDLLHPQVTGKLAVSQIQLQGEVTPVDIQQGNIEVQFKGYQAQLAALVKTPEGELHLSGDADWTRLDDWAVHSRLYADGVDIDFPPYVKLTAIPDMTLTLTPEIASVAGSIELPEGEITVDKLPDSAVKVSPDQVIIQDAQTVKQTQSLPFNLESKVTVKIGSGVRLSAFGLNGKLQGELRISQRDNTPFMTGEVNILNGTYRSLGQDLVIQQGKVILNGPISQPYVSITAIRNPDNIADNVTAGIKVNGPADNPSVSVFSEPAMAQANALSYLIRGQNLDAESNNGALTTSLIGLSLAQSGKLVGEIGQAFGVQELQLDTSGSGEQSQVTVSGYILPGLQVKYGVGIFNSVGEFTVRYRLMSDLYIEAISGLTSTMNVLYQFEFN</sequence>
<dbReference type="EMBL" id="FSSB01000009">
    <property type="protein sequence ID" value="SIO93515.1"/>
    <property type="molecule type" value="Genomic_DNA"/>
</dbReference>
<dbReference type="Proteomes" id="UP000184774">
    <property type="component" value="Unassembled WGS sequence"/>
</dbReference>
<accession>A0A1N6M260</accession>
<dbReference type="RefSeq" id="WP_074372108.1">
    <property type="nucleotide sequence ID" value="NZ_AP024907.1"/>
</dbReference>
<dbReference type="GO" id="GO:0097347">
    <property type="term" value="C:TAM protein secretion complex"/>
    <property type="evidence" value="ECO:0007669"/>
    <property type="project" value="TreeGrafter"/>
</dbReference>
<evidence type="ECO:0000313" key="7">
    <source>
        <dbReference type="EMBL" id="SIO93515.1"/>
    </source>
</evidence>
<dbReference type="OrthoDB" id="5555605at2"/>
<keyword evidence="4 5" id="KW-0472">Membrane</keyword>
<evidence type="ECO:0000259" key="6">
    <source>
        <dbReference type="Pfam" id="PF04357"/>
    </source>
</evidence>
<proteinExistence type="predicted"/>
<dbReference type="InterPro" id="IPR007452">
    <property type="entry name" value="TamB_C"/>
</dbReference>